<organism evidence="1 2">
    <name type="scientific">Streptomyces smaragdinus</name>
    <dbReference type="NCBI Taxonomy" id="2585196"/>
    <lineage>
        <taxon>Bacteria</taxon>
        <taxon>Bacillati</taxon>
        <taxon>Actinomycetota</taxon>
        <taxon>Actinomycetes</taxon>
        <taxon>Kitasatosporales</taxon>
        <taxon>Streptomycetaceae</taxon>
        <taxon>Streptomyces</taxon>
    </lineage>
</organism>
<dbReference type="AlphaFoldDB" id="A0A7K0CFE4"/>
<dbReference type="RefSeq" id="WP_153450711.1">
    <property type="nucleotide sequence ID" value="NZ_WEGJ01000003.1"/>
</dbReference>
<sequence length="309" mass="32924">MALIQPPLMVNGAVHSARIMRMMARNLASANQGIVEGNDLKARQMPTPGAGVAIGDGAAIVTGATSASQGSYTLFNVGAANVPIAATGASARSDLVILRVQDPEYEGTRDPAADDIGFFEVIPGVSSTTTKPPAGYTAIPLARVAIPANTATITDSMITDLRVIANPRRERRLHTAFPATLSSYTYSDNLYRNWPSQAAWQIPIPVWATYAKAVVTIAGLRESNGDTFGYMQTVLGTDKGEDTCIDDDQGNYIRRRTVVIADNIPVSAAQRGTTQTLRIQTRLRSETGDIHVDGGTSLICDIEFTEGLI</sequence>
<dbReference type="Proteomes" id="UP000466345">
    <property type="component" value="Unassembled WGS sequence"/>
</dbReference>
<gene>
    <name evidence="1" type="ORF">SRB5_15820</name>
</gene>
<reference evidence="1 2" key="1">
    <citation type="submission" date="2019-10" db="EMBL/GenBank/DDBJ databases">
        <title>Streptomyces smaragdinus sp. nov. and Streptomyces fabii sp. nov., isolated from the gut of fungus growing-termite Macrotermes natalensis.</title>
        <authorList>
            <person name="Schwitalla J."/>
            <person name="Benndorf R."/>
            <person name="Martin K."/>
            <person name="De Beer W."/>
            <person name="Kaster A.-K."/>
            <person name="Vollmers J."/>
            <person name="Poulsen M."/>
            <person name="Beemelmanns C."/>
        </authorList>
    </citation>
    <scope>NUCLEOTIDE SEQUENCE [LARGE SCALE GENOMIC DNA]</scope>
    <source>
        <strain evidence="1 2">RB5</strain>
    </source>
</reference>
<keyword evidence="2" id="KW-1185">Reference proteome</keyword>
<dbReference type="EMBL" id="WEGJ01000003">
    <property type="protein sequence ID" value="MQY11464.1"/>
    <property type="molecule type" value="Genomic_DNA"/>
</dbReference>
<evidence type="ECO:0000313" key="1">
    <source>
        <dbReference type="EMBL" id="MQY11464.1"/>
    </source>
</evidence>
<proteinExistence type="predicted"/>
<comment type="caution">
    <text evidence="1">The sequence shown here is derived from an EMBL/GenBank/DDBJ whole genome shotgun (WGS) entry which is preliminary data.</text>
</comment>
<evidence type="ECO:0000313" key="2">
    <source>
        <dbReference type="Proteomes" id="UP000466345"/>
    </source>
</evidence>
<protein>
    <submittedName>
        <fullName evidence="1">Uncharacterized protein</fullName>
    </submittedName>
</protein>
<accession>A0A7K0CFE4</accession>
<dbReference type="OrthoDB" id="4317400at2"/>
<name>A0A7K0CFE4_9ACTN</name>